<feature type="compositionally biased region" description="Basic and acidic residues" evidence="1">
    <location>
        <begin position="570"/>
        <end position="581"/>
    </location>
</feature>
<evidence type="ECO:0000313" key="3">
    <source>
        <dbReference type="Proteomes" id="UP001144191"/>
    </source>
</evidence>
<evidence type="ECO:0000313" key="2">
    <source>
        <dbReference type="EMBL" id="GLA53815.1"/>
    </source>
</evidence>
<feature type="compositionally biased region" description="Polar residues" evidence="1">
    <location>
        <begin position="1005"/>
        <end position="1030"/>
    </location>
</feature>
<feature type="region of interest" description="Disordered" evidence="1">
    <location>
        <begin position="706"/>
        <end position="1342"/>
    </location>
</feature>
<organism evidence="2 3">
    <name type="scientific">Aspergillus niger</name>
    <dbReference type="NCBI Taxonomy" id="5061"/>
    <lineage>
        <taxon>Eukaryota</taxon>
        <taxon>Fungi</taxon>
        <taxon>Dikarya</taxon>
        <taxon>Ascomycota</taxon>
        <taxon>Pezizomycotina</taxon>
        <taxon>Eurotiomycetes</taxon>
        <taxon>Eurotiomycetidae</taxon>
        <taxon>Eurotiales</taxon>
        <taxon>Aspergillaceae</taxon>
        <taxon>Aspergillus</taxon>
        <taxon>Aspergillus subgen. Circumdati</taxon>
    </lineage>
</organism>
<feature type="compositionally biased region" description="Acidic residues" evidence="1">
    <location>
        <begin position="743"/>
        <end position="763"/>
    </location>
</feature>
<feature type="compositionally biased region" description="Basic and acidic residues" evidence="1">
    <location>
        <begin position="1075"/>
        <end position="1092"/>
    </location>
</feature>
<feature type="compositionally biased region" description="Polar residues" evidence="1">
    <location>
        <begin position="136"/>
        <end position="154"/>
    </location>
</feature>
<accession>A0A9W6EEA1</accession>
<reference evidence="2" key="1">
    <citation type="submission" date="2022-07" db="EMBL/GenBank/DDBJ databases">
        <title>Taxonomy of Aspergillus series Nigri: significant species reduction supported by multi-species coalescent approaches.</title>
        <authorList>
            <person name="Bian C."/>
            <person name="Kusuya Y."/>
            <person name="Sklenar F."/>
            <person name="D'hooge E."/>
            <person name="Yaguchi T."/>
            <person name="Takahashi H."/>
            <person name="Hubka V."/>
        </authorList>
    </citation>
    <scope>NUCLEOTIDE SEQUENCE</scope>
    <source>
        <strain evidence="2">IFM 63604</strain>
    </source>
</reference>
<feature type="compositionally biased region" description="Low complexity" evidence="1">
    <location>
        <begin position="9"/>
        <end position="30"/>
    </location>
</feature>
<feature type="compositionally biased region" description="Low complexity" evidence="1">
    <location>
        <begin position="259"/>
        <end position="281"/>
    </location>
</feature>
<feature type="compositionally biased region" description="Pro residues" evidence="1">
    <location>
        <begin position="846"/>
        <end position="855"/>
    </location>
</feature>
<sequence>MFRRKRSSSQHQHPLSASSSQSAQSAASHAFLKSQPSSSSLSSAAAAAALRSLTPTPTSVENVQTKRMMQRRASISSQASGVPSLRPTSRNGLRRANSSASMSTRTFRDQSPRRPASSSGPVDNAPPLPSIPQVYSARNNNAQRSVSVGPSQRPSPRGKAPAGRGMSVDRGLATQPAMRAPGSTPSPELRRPASRNSVNFSYPMNSRPNSPEGSPNALDRRDASTSISLAGQLSSPESPKVKNSSPRSVRTTRSMGFTPGSPSRGPQSSGTAVAAAQAAVVPRVQDVTHTQPPVSAAPRLAAPREQTVPDQAPSQPAAPSEHKQLVRPHLVKRPSTVAEDAQGEERAESGVPKQRPIPPRGGSVTPDAQPTVAFPPTPDRSKDQLLSPPISPKVPTQPTEAGQDSQPSDIRQSGSPGRSAHFSRHLLVAALAGEQLHQPPPRSLSPAKSAMKTPRKTSLSPEGQTESVLRPGPPLSELSDGTSVASDEGTKQGIRRKPIKVSFDDEAEVVGVAASPPTSPEQTSPEPLSEKPKPKSHWFGGKKKPTPLNTEFDEVLKPRRALPSFGSIRASRDGEAQEKSVPELSDNDSTTSSDSPAEALRWSFSNDHAIGGLLTEQQSKDSEPRVAPLMLANAAESESEAEKSPQESHSAGQANQPEFPAGTVDVSSHAGQERTAETTLAVPNIMVQPASPVFEKERRSLEWYEVPGGFPRSSLEFDPNAHGKMKAKENSTDATNNATIGPSDDESGDESGDSIYSDAEEGTEGNGFGSINAIVDDETAATPASTSTAKIPAETGTNTGRSHSPSTDWPDIPQTCQIAHTMTTFPDKVMEPIPESPGSSHEPLPFSSPYPPFPTQPKNRRSSPQADISRSSSVTVRPARQSMLVGSSDTMPGDKAPRGVNGSAVNGQLASQPEPSHIRQRPTPDSSRRRPVSWSPALAEGGSQDLSRTPHINGNKTSPASPRPLSSGSDSSSSFKRASRPARVESNYTMRRTMRNTPGRLAPNRASSPPTDTRPVSSESGFGTMRTTLRGNGPKREKPSLFSNNKAPKSKLTKAPGGGFASRFPDSDSDDEGYEAWRSRHRYEDSSDDEQRSPNAMRPVRGIPRRQGTHDGDSTELEDSSDEEHRAPPLANPQSPAKSSTSRDLALAVVAKNRGMTEDELDEFLRQPNRGRKPGLFKRFSMRKSKSPLDRGLVKSAVDSPARNGGPPERPRPDHEQTRGESPFPGSESNIVTTITATNPPPPPSKLLRRPSQRSSRSDNWPLRSDRKETRTGSPLPASSPPERLATVDETPQNGSTVVAPTQGSVKENVDPSTGTTGDKSEGRPTNVADVPISSSGRKKRFPRLRKAFGLRG</sequence>
<dbReference type="EMBL" id="BRPB01000087">
    <property type="protein sequence ID" value="GLA53815.1"/>
    <property type="molecule type" value="Genomic_DNA"/>
</dbReference>
<feature type="compositionally biased region" description="Polar residues" evidence="1">
    <location>
        <begin position="1132"/>
        <end position="1143"/>
    </location>
</feature>
<feature type="compositionally biased region" description="Polar residues" evidence="1">
    <location>
        <begin position="903"/>
        <end position="914"/>
    </location>
</feature>
<feature type="compositionally biased region" description="Polar residues" evidence="1">
    <location>
        <begin position="1290"/>
        <end position="1318"/>
    </location>
</feature>
<gene>
    <name evidence="2" type="ORF">AnigIFM63604_011119</name>
</gene>
<feature type="compositionally biased region" description="Polar residues" evidence="1">
    <location>
        <begin position="795"/>
        <end position="807"/>
    </location>
</feature>
<feature type="compositionally biased region" description="Low complexity" evidence="1">
    <location>
        <begin position="963"/>
        <end position="976"/>
    </location>
</feature>
<feature type="compositionally biased region" description="Polar residues" evidence="1">
    <location>
        <begin position="224"/>
        <end position="255"/>
    </location>
</feature>
<feature type="compositionally biased region" description="Low complexity" evidence="1">
    <location>
        <begin position="780"/>
        <end position="789"/>
    </location>
</feature>
<feature type="compositionally biased region" description="Basic residues" evidence="1">
    <location>
        <begin position="534"/>
        <end position="545"/>
    </location>
</feature>
<feature type="compositionally biased region" description="Polar residues" evidence="1">
    <location>
        <begin position="944"/>
        <end position="959"/>
    </location>
</feature>
<evidence type="ECO:0000256" key="1">
    <source>
        <dbReference type="SAM" id="MobiDB-lite"/>
    </source>
</evidence>
<proteinExistence type="predicted"/>
<protein>
    <submittedName>
        <fullName evidence="2">Uncharacterized protein</fullName>
    </submittedName>
</protein>
<feature type="compositionally biased region" description="Low complexity" evidence="1">
    <location>
        <begin position="37"/>
        <end position="53"/>
    </location>
</feature>
<feature type="compositionally biased region" description="Polar residues" evidence="1">
    <location>
        <begin position="1227"/>
        <end position="1238"/>
    </location>
</feature>
<feature type="compositionally biased region" description="Polar residues" evidence="1">
    <location>
        <begin position="54"/>
        <end position="105"/>
    </location>
</feature>
<feature type="compositionally biased region" description="Polar residues" evidence="1">
    <location>
        <begin position="814"/>
        <end position="824"/>
    </location>
</feature>
<feature type="compositionally biased region" description="Polar residues" evidence="1">
    <location>
        <begin position="394"/>
        <end position="416"/>
    </location>
</feature>
<dbReference type="Proteomes" id="UP001144191">
    <property type="component" value="Unassembled WGS sequence"/>
</dbReference>
<feature type="compositionally biased region" description="Polar residues" evidence="1">
    <location>
        <begin position="862"/>
        <end position="875"/>
    </location>
</feature>
<feature type="region of interest" description="Disordered" evidence="1">
    <location>
        <begin position="1"/>
        <end position="683"/>
    </location>
</feature>
<feature type="compositionally biased region" description="Basic and acidic residues" evidence="1">
    <location>
        <begin position="1209"/>
        <end position="1219"/>
    </location>
</feature>
<feature type="compositionally biased region" description="Basic residues" evidence="1">
    <location>
        <begin position="1169"/>
        <end position="1186"/>
    </location>
</feature>
<feature type="compositionally biased region" description="Polar residues" evidence="1">
    <location>
        <begin position="456"/>
        <end position="467"/>
    </location>
</feature>
<feature type="compositionally biased region" description="Polar residues" evidence="1">
    <location>
        <begin position="194"/>
        <end position="213"/>
    </location>
</feature>
<comment type="caution">
    <text evidence="2">The sequence shown here is derived from an EMBL/GenBank/DDBJ whole genome shotgun (WGS) entry which is preliminary data.</text>
</comment>
<name>A0A9W6EEA1_ASPNG</name>